<dbReference type="InterPro" id="IPR004864">
    <property type="entry name" value="LEA_2"/>
</dbReference>
<dbReference type="RefSeq" id="WP_339615682.1">
    <property type="nucleotide sequence ID" value="NZ_AP031500.1"/>
</dbReference>
<evidence type="ECO:0000259" key="1">
    <source>
        <dbReference type="SMART" id="SM00769"/>
    </source>
</evidence>
<reference evidence="3" key="1">
    <citation type="journal article" date="2019" name="Int. J. Syst. Evol. Microbiol.">
        <title>The Global Catalogue of Microorganisms (GCM) 10K type strain sequencing project: providing services to taxonomists for standard genome sequencing and annotation.</title>
        <authorList>
            <consortium name="The Broad Institute Genomics Platform"/>
            <consortium name="The Broad Institute Genome Sequencing Center for Infectious Disease"/>
            <person name="Wu L."/>
            <person name="Ma J."/>
        </authorList>
    </citation>
    <scope>NUCLEOTIDE SEQUENCE [LARGE SCALE GENOMIC DNA]</scope>
    <source>
        <strain evidence="3">KCTC 52141</strain>
    </source>
</reference>
<dbReference type="Gene3D" id="2.60.40.1820">
    <property type="match status" value="1"/>
</dbReference>
<dbReference type="InterPro" id="IPR013990">
    <property type="entry name" value="WHy-dom"/>
</dbReference>
<dbReference type="EMBL" id="JBHRTL010000031">
    <property type="protein sequence ID" value="MFC3156518.1"/>
    <property type="molecule type" value="Genomic_DNA"/>
</dbReference>
<accession>A0ABV7HUP4</accession>
<sequence length="167" mass="17969">MSVIIRTFGVSRLLAVGVSLLLLVGCASLRPGFTQPQVNVTGLRLLPAEAGELAPRIGVRLRVTNPNPDDLVISGMSYSMALQGFDLLNGVSANVPVLKAYSDTPMELELSANILELVRLARSLSRTKAGETIAYEFAAKLDTGRYSPSIRIKESGDVNFESMYAQP</sequence>
<dbReference type="Proteomes" id="UP001595548">
    <property type="component" value="Unassembled WGS sequence"/>
</dbReference>
<proteinExistence type="predicted"/>
<evidence type="ECO:0000313" key="2">
    <source>
        <dbReference type="EMBL" id="MFC3156518.1"/>
    </source>
</evidence>
<keyword evidence="3" id="KW-1185">Reference proteome</keyword>
<dbReference type="Pfam" id="PF03168">
    <property type="entry name" value="LEA_2"/>
    <property type="match status" value="1"/>
</dbReference>
<organism evidence="2 3">
    <name type="scientific">Gilvimarinus japonicus</name>
    <dbReference type="NCBI Taxonomy" id="1796469"/>
    <lineage>
        <taxon>Bacteria</taxon>
        <taxon>Pseudomonadati</taxon>
        <taxon>Pseudomonadota</taxon>
        <taxon>Gammaproteobacteria</taxon>
        <taxon>Cellvibrionales</taxon>
        <taxon>Cellvibrionaceae</taxon>
        <taxon>Gilvimarinus</taxon>
    </lineage>
</organism>
<feature type="domain" description="Water stress and hypersensitive response" evidence="1">
    <location>
        <begin position="40"/>
        <end position="157"/>
    </location>
</feature>
<dbReference type="SUPFAM" id="SSF117070">
    <property type="entry name" value="LEA14-like"/>
    <property type="match status" value="1"/>
</dbReference>
<protein>
    <submittedName>
        <fullName evidence="2">LEA type 2 family protein</fullName>
    </submittedName>
</protein>
<evidence type="ECO:0000313" key="3">
    <source>
        <dbReference type="Proteomes" id="UP001595548"/>
    </source>
</evidence>
<comment type="caution">
    <text evidence="2">The sequence shown here is derived from an EMBL/GenBank/DDBJ whole genome shotgun (WGS) entry which is preliminary data.</text>
</comment>
<name>A0ABV7HUP4_9GAMM</name>
<dbReference type="SMART" id="SM00769">
    <property type="entry name" value="WHy"/>
    <property type="match status" value="1"/>
</dbReference>
<dbReference type="PROSITE" id="PS51257">
    <property type="entry name" value="PROKAR_LIPOPROTEIN"/>
    <property type="match status" value="1"/>
</dbReference>
<gene>
    <name evidence="2" type="ORF">ACFOEB_15000</name>
</gene>